<evidence type="ECO:0000313" key="2">
    <source>
        <dbReference type="EMBL" id="TBU57839.1"/>
    </source>
</evidence>
<feature type="compositionally biased region" description="Basic and acidic residues" evidence="1">
    <location>
        <begin position="141"/>
        <end position="150"/>
    </location>
</feature>
<protein>
    <submittedName>
        <fullName evidence="2">Uncharacterized protein</fullName>
    </submittedName>
</protein>
<name>A0A4Q9PTT9_9APHY</name>
<sequence>MSQYHCMNTKQQEFFQQIRFGLPATGAVRRTFGDPCVTRAWHSKNDSGPSVCFKSGRDAESRLRICHCRSVACLSFRFSESSNFENISFDLVAELGTGRGVLYFHAPLGYVVHSVPRNSISISRTGRHPMGFSDECGTRQGRGEGFRSTR</sequence>
<dbReference type="EMBL" id="ML145132">
    <property type="protein sequence ID" value="TBU57839.1"/>
    <property type="molecule type" value="Genomic_DNA"/>
</dbReference>
<accession>A0A4Q9PTT9</accession>
<gene>
    <name evidence="2" type="ORF">BD310DRAFT_515283</name>
</gene>
<organism evidence="2 3">
    <name type="scientific">Dichomitus squalens</name>
    <dbReference type="NCBI Taxonomy" id="114155"/>
    <lineage>
        <taxon>Eukaryota</taxon>
        <taxon>Fungi</taxon>
        <taxon>Dikarya</taxon>
        <taxon>Basidiomycota</taxon>
        <taxon>Agaricomycotina</taxon>
        <taxon>Agaricomycetes</taxon>
        <taxon>Polyporales</taxon>
        <taxon>Polyporaceae</taxon>
        <taxon>Dichomitus</taxon>
    </lineage>
</organism>
<dbReference type="AlphaFoldDB" id="A0A4Q9PTT9"/>
<feature type="region of interest" description="Disordered" evidence="1">
    <location>
        <begin position="131"/>
        <end position="150"/>
    </location>
</feature>
<proteinExistence type="predicted"/>
<evidence type="ECO:0000256" key="1">
    <source>
        <dbReference type="SAM" id="MobiDB-lite"/>
    </source>
</evidence>
<dbReference type="Proteomes" id="UP000292082">
    <property type="component" value="Unassembled WGS sequence"/>
</dbReference>
<reference evidence="2 3" key="1">
    <citation type="submission" date="2019-01" db="EMBL/GenBank/DDBJ databases">
        <title>Draft genome sequences of three monokaryotic isolates of the white-rot basidiomycete fungus Dichomitus squalens.</title>
        <authorList>
            <consortium name="DOE Joint Genome Institute"/>
            <person name="Lopez S.C."/>
            <person name="Andreopoulos B."/>
            <person name="Pangilinan J."/>
            <person name="Lipzen A."/>
            <person name="Riley R."/>
            <person name="Ahrendt S."/>
            <person name="Ng V."/>
            <person name="Barry K."/>
            <person name="Daum C."/>
            <person name="Grigoriev I.V."/>
            <person name="Hilden K.S."/>
            <person name="Makela M.R."/>
            <person name="de Vries R.P."/>
        </authorList>
    </citation>
    <scope>NUCLEOTIDE SEQUENCE [LARGE SCALE GENOMIC DNA]</scope>
    <source>
        <strain evidence="2 3">CBS 464.89</strain>
    </source>
</reference>
<keyword evidence="3" id="KW-1185">Reference proteome</keyword>
<evidence type="ECO:0000313" key="3">
    <source>
        <dbReference type="Proteomes" id="UP000292082"/>
    </source>
</evidence>